<feature type="region of interest" description="Disordered" evidence="1">
    <location>
        <begin position="1"/>
        <end position="24"/>
    </location>
</feature>
<sequence>MDHTPSGEQKARKHSRPRKASHPATASVAVAAAAAAAAAASAAAMCAHTWPTDFALHFRLQHCLSTTVFAGRRKFVSGLRWCVATASSATATTVIHARLCRSGQYLHLRHCRQHACRRIRLQKIASSYFDSFGVTQTALMGLEARAIHEEVHEPEQHVQEQYCPKYIVPRTHGWLLGSTACVSLGYATSASTCYSPPLPLTNSIFHSFIMDNDVDVSVNLTAGVMHHFYAFVADESSMHSQCHLFVQVHPAVRRDALRPATPPLHADSVCCRFASMNTSEDTHPLNTDPVRNETS</sequence>
<evidence type="ECO:0000313" key="3">
    <source>
        <dbReference type="Proteomes" id="UP001651158"/>
    </source>
</evidence>
<organism evidence="2 3">
    <name type="scientific">Taenia crassiceps</name>
    <dbReference type="NCBI Taxonomy" id="6207"/>
    <lineage>
        <taxon>Eukaryota</taxon>
        <taxon>Metazoa</taxon>
        <taxon>Spiralia</taxon>
        <taxon>Lophotrochozoa</taxon>
        <taxon>Platyhelminthes</taxon>
        <taxon>Cestoda</taxon>
        <taxon>Eucestoda</taxon>
        <taxon>Cyclophyllidea</taxon>
        <taxon>Taeniidae</taxon>
        <taxon>Taenia</taxon>
    </lineage>
</organism>
<reference evidence="2 3" key="1">
    <citation type="journal article" date="2022" name="Front. Cell. Infect. Microbiol.">
        <title>The Genomes of Two Strains of Taenia crassiceps the Animal Model for the Study of Human Cysticercosis.</title>
        <authorList>
            <person name="Bobes R.J."/>
            <person name="Estrada K."/>
            <person name="Rios-Valencia D.G."/>
            <person name="Calderon-Gallegos A."/>
            <person name="de la Torre P."/>
            <person name="Carrero J.C."/>
            <person name="Sanchez-Flores A."/>
            <person name="Laclette J.P."/>
        </authorList>
    </citation>
    <scope>NUCLEOTIDE SEQUENCE [LARGE SCALE GENOMIC DNA]</scope>
    <source>
        <strain evidence="2">WFUcys</strain>
    </source>
</reference>
<dbReference type="EMBL" id="JAKROA010000001">
    <property type="protein sequence ID" value="KAL5112147.1"/>
    <property type="molecule type" value="Genomic_DNA"/>
</dbReference>
<dbReference type="Proteomes" id="UP001651158">
    <property type="component" value="Unassembled WGS sequence"/>
</dbReference>
<evidence type="ECO:0000313" key="2">
    <source>
        <dbReference type="EMBL" id="KAL5112147.1"/>
    </source>
</evidence>
<keyword evidence="3" id="KW-1185">Reference proteome</keyword>
<accession>A0ABR4QRC3</accession>
<comment type="caution">
    <text evidence="2">The sequence shown here is derived from an EMBL/GenBank/DDBJ whole genome shotgun (WGS) entry which is preliminary data.</text>
</comment>
<name>A0ABR4QRC3_9CEST</name>
<gene>
    <name evidence="2" type="ORF">TcWFU_005437</name>
</gene>
<feature type="compositionally biased region" description="Basic residues" evidence="1">
    <location>
        <begin position="11"/>
        <end position="21"/>
    </location>
</feature>
<protein>
    <submittedName>
        <fullName evidence="2">Uncharacterized protein</fullName>
    </submittedName>
</protein>
<evidence type="ECO:0000256" key="1">
    <source>
        <dbReference type="SAM" id="MobiDB-lite"/>
    </source>
</evidence>
<proteinExistence type="predicted"/>